<dbReference type="AlphaFoldDB" id="A0A102LRH3"/>
<dbReference type="SMART" id="SM00226">
    <property type="entry name" value="LMWPc"/>
    <property type="match status" value="1"/>
</dbReference>
<dbReference type="InterPro" id="IPR036196">
    <property type="entry name" value="Ptyr_pPase_sf"/>
</dbReference>
<dbReference type="PRINTS" id="PR00719">
    <property type="entry name" value="LMWPTPASE"/>
</dbReference>
<evidence type="ECO:0000256" key="2">
    <source>
        <dbReference type="ARBA" id="ARBA00013064"/>
    </source>
</evidence>
<comment type="caution">
    <text evidence="6">The sequence shown here is derived from an EMBL/GenBank/DDBJ whole genome shotgun (WGS) entry which is preliminary data.</text>
</comment>
<dbReference type="CDD" id="cd16343">
    <property type="entry name" value="LMWPTP"/>
    <property type="match status" value="1"/>
</dbReference>
<dbReference type="InterPro" id="IPR023485">
    <property type="entry name" value="Ptyr_pPase"/>
</dbReference>
<evidence type="ECO:0000256" key="3">
    <source>
        <dbReference type="ARBA" id="ARBA00022801"/>
    </source>
</evidence>
<protein>
    <recommendedName>
        <fullName evidence="2">protein-tyrosine-phosphatase</fullName>
        <ecNumber evidence="2">3.1.3.48</ecNumber>
    </recommendedName>
</protein>
<dbReference type="Gene3D" id="3.40.50.2300">
    <property type="match status" value="1"/>
</dbReference>
<keyword evidence="3" id="KW-0378">Hydrolase</keyword>
<dbReference type="GO" id="GO:0004725">
    <property type="term" value="F:protein tyrosine phosphatase activity"/>
    <property type="evidence" value="ECO:0007669"/>
    <property type="project" value="UniProtKB-EC"/>
</dbReference>
<dbReference type="EMBL" id="LOTN01000059">
    <property type="protein sequence ID" value="KUZ83864.1"/>
    <property type="molecule type" value="Genomic_DNA"/>
</dbReference>
<name>A0A102LRH3_9BURK</name>
<evidence type="ECO:0000256" key="4">
    <source>
        <dbReference type="ARBA" id="ARBA00022912"/>
    </source>
</evidence>
<comment type="catalytic activity">
    <reaction evidence="5">
        <text>O-phospho-L-tyrosyl-[protein] + H2O = L-tyrosyl-[protein] + phosphate</text>
        <dbReference type="Rhea" id="RHEA:10684"/>
        <dbReference type="Rhea" id="RHEA-COMP:10136"/>
        <dbReference type="Rhea" id="RHEA-COMP:20101"/>
        <dbReference type="ChEBI" id="CHEBI:15377"/>
        <dbReference type="ChEBI" id="CHEBI:43474"/>
        <dbReference type="ChEBI" id="CHEBI:46858"/>
        <dbReference type="ChEBI" id="CHEBI:61978"/>
        <dbReference type="EC" id="3.1.3.48"/>
    </reaction>
</comment>
<dbReference type="EC" id="3.1.3.48" evidence="2"/>
<dbReference type="PANTHER" id="PTHR11717:SF31">
    <property type="entry name" value="LOW MOLECULAR WEIGHT PROTEIN-TYROSINE-PHOSPHATASE ETP-RELATED"/>
    <property type="match status" value="1"/>
</dbReference>
<dbReference type="Proteomes" id="UP000065521">
    <property type="component" value="Unassembled WGS sequence"/>
</dbReference>
<evidence type="ECO:0000313" key="7">
    <source>
        <dbReference type="Proteomes" id="UP000065521"/>
    </source>
</evidence>
<dbReference type="SUPFAM" id="SSF52788">
    <property type="entry name" value="Phosphotyrosine protein phosphatases I"/>
    <property type="match status" value="1"/>
</dbReference>
<dbReference type="RefSeq" id="WP_059636582.1">
    <property type="nucleotide sequence ID" value="NZ_CP013369.1"/>
</dbReference>
<dbReference type="Pfam" id="PF01451">
    <property type="entry name" value="LMWPc"/>
    <property type="match status" value="1"/>
</dbReference>
<dbReference type="InterPro" id="IPR050438">
    <property type="entry name" value="LMW_PTPase"/>
</dbReference>
<evidence type="ECO:0000256" key="1">
    <source>
        <dbReference type="ARBA" id="ARBA00011063"/>
    </source>
</evidence>
<comment type="similarity">
    <text evidence="1">Belongs to the low molecular weight phosphotyrosine protein phosphatase family.</text>
</comment>
<dbReference type="InterPro" id="IPR017867">
    <property type="entry name" value="Tyr_phospatase_low_mol_wt"/>
</dbReference>
<dbReference type="PANTHER" id="PTHR11717">
    <property type="entry name" value="LOW MOLECULAR WEIGHT PROTEIN TYROSINE PHOSPHATASE"/>
    <property type="match status" value="1"/>
</dbReference>
<evidence type="ECO:0000256" key="5">
    <source>
        <dbReference type="ARBA" id="ARBA00051722"/>
    </source>
</evidence>
<accession>A0A102LRH3</accession>
<gene>
    <name evidence="6" type="ORF">WI38_26650</name>
</gene>
<proteinExistence type="inferred from homology"/>
<keyword evidence="4" id="KW-0904">Protein phosphatase</keyword>
<organism evidence="6 7">
    <name type="scientific">Burkholderia ubonensis</name>
    <dbReference type="NCBI Taxonomy" id="101571"/>
    <lineage>
        <taxon>Bacteria</taxon>
        <taxon>Pseudomonadati</taxon>
        <taxon>Pseudomonadota</taxon>
        <taxon>Betaproteobacteria</taxon>
        <taxon>Burkholderiales</taxon>
        <taxon>Burkholderiaceae</taxon>
        <taxon>Burkholderia</taxon>
        <taxon>Burkholderia cepacia complex</taxon>
    </lineage>
</organism>
<sequence length="178" mass="19249">MIAVSTLLVICIGNVCRSPMAEVLLRARLPGFDVQSSGICALGGHGADPHAVALMRDRGLDLSSHRARQLSSQLCMRAGLILTMDLEQRRWLEHHNPALCGRVFRLGEFCVTPGGIGSGLDVPDPYLGPRTAFEHSLALIERGVESWCERIAPNATRLPANPRDGSLRPPPSARISPD</sequence>
<reference evidence="6 7" key="1">
    <citation type="submission" date="2015-11" db="EMBL/GenBank/DDBJ databases">
        <title>Expanding the genomic diversity of Burkholderia species for the development of highly accurate diagnostics.</title>
        <authorList>
            <person name="Sahl J."/>
            <person name="Keim P."/>
            <person name="Wagner D."/>
        </authorList>
    </citation>
    <scope>NUCLEOTIDE SEQUENCE [LARGE SCALE GENOMIC DNA]</scope>
    <source>
        <strain evidence="6 7">RF32-BP4</strain>
    </source>
</reference>
<evidence type="ECO:0000313" key="6">
    <source>
        <dbReference type="EMBL" id="KUZ83864.1"/>
    </source>
</evidence>